<dbReference type="RefSeq" id="WP_146151596.1">
    <property type="nucleotide sequence ID" value="NZ_PYAS01000015.1"/>
</dbReference>
<accession>A0A2P8FQ30</accession>
<gene>
    <name evidence="1" type="ORF">CLV60_11536</name>
</gene>
<evidence type="ECO:0000313" key="1">
    <source>
        <dbReference type="EMBL" id="PSL23841.1"/>
    </source>
</evidence>
<comment type="caution">
    <text evidence="1">The sequence shown here is derived from an EMBL/GenBank/DDBJ whole genome shotgun (WGS) entry which is preliminary data.</text>
</comment>
<dbReference type="EMBL" id="PYAS01000015">
    <property type="protein sequence ID" value="PSL23841.1"/>
    <property type="molecule type" value="Genomic_DNA"/>
</dbReference>
<organism evidence="1 2">
    <name type="scientific">Dyadobacter jiangsuensis</name>
    <dbReference type="NCBI Taxonomy" id="1591085"/>
    <lineage>
        <taxon>Bacteria</taxon>
        <taxon>Pseudomonadati</taxon>
        <taxon>Bacteroidota</taxon>
        <taxon>Cytophagia</taxon>
        <taxon>Cytophagales</taxon>
        <taxon>Spirosomataceae</taxon>
        <taxon>Dyadobacter</taxon>
    </lineage>
</organism>
<reference evidence="1 2" key="1">
    <citation type="submission" date="2018-03" db="EMBL/GenBank/DDBJ databases">
        <title>Genomic Encyclopedia of Archaeal and Bacterial Type Strains, Phase II (KMG-II): from individual species to whole genera.</title>
        <authorList>
            <person name="Goeker M."/>
        </authorList>
    </citation>
    <scope>NUCLEOTIDE SEQUENCE [LARGE SCALE GENOMIC DNA]</scope>
    <source>
        <strain evidence="1 2">DSM 29057</strain>
    </source>
</reference>
<dbReference type="AlphaFoldDB" id="A0A2P8FQ30"/>
<name>A0A2P8FQ30_9BACT</name>
<keyword evidence="2" id="KW-1185">Reference proteome</keyword>
<proteinExistence type="predicted"/>
<dbReference type="OrthoDB" id="936621at2"/>
<evidence type="ECO:0000313" key="2">
    <source>
        <dbReference type="Proteomes" id="UP000241964"/>
    </source>
</evidence>
<sequence>MLVEHRQSNIGPRMLAPGKAGRHLLRQIARGMFAALSLSLAAGPGIALAQDSAEPSFLGNSKYVEVSLGTGLGRLRDFATSPLFYEGSVSRIGASLSRLGPSRDISTGFALTRGTLKSDYNDHEAAGTITTISIHHARLYQIFKNGSERWNFKVGGEANLTGNLRINQAFRNSAVGIEAFPILFGTFKATKDLTRATGRRGKEPKKKSLSLKINASIIGGSFRNGYSYLGIGQVVDKEGLGGLLDDYRFKAFGVNALSTTLDYTLWLKNKNGWRFSYGWDAYKTRKDFADFEMASHTLRVALLFNTKNN</sequence>
<protein>
    <submittedName>
        <fullName evidence="1">Uncharacterized protein</fullName>
    </submittedName>
</protein>
<dbReference type="Proteomes" id="UP000241964">
    <property type="component" value="Unassembled WGS sequence"/>
</dbReference>